<comment type="caution">
    <text evidence="1">The sequence shown here is derived from an EMBL/GenBank/DDBJ whole genome shotgun (WGS) entry which is preliminary data.</text>
</comment>
<accession>A0A9D3Z1F6</accession>
<reference evidence="1" key="2">
    <citation type="submission" date="2020-11" db="EMBL/GenBank/DDBJ databases">
        <authorList>
            <person name="McCartney M.A."/>
            <person name="Auch B."/>
            <person name="Kono T."/>
            <person name="Mallez S."/>
            <person name="Becker A."/>
            <person name="Gohl D.M."/>
            <person name="Silverstein K.A.T."/>
            <person name="Koren S."/>
            <person name="Bechman K.B."/>
            <person name="Herman A."/>
            <person name="Abrahante J.E."/>
            <person name="Garbe J."/>
        </authorList>
    </citation>
    <scope>NUCLEOTIDE SEQUENCE</scope>
    <source>
        <strain evidence="1">Duluth1</strain>
        <tissue evidence="1">Whole animal</tissue>
    </source>
</reference>
<evidence type="ECO:0008006" key="3">
    <source>
        <dbReference type="Google" id="ProtNLM"/>
    </source>
</evidence>
<sequence>MKSLTGRQNAMDTANISESDWYEHFESLFSANLDSVDILVNLPNDELSEVEDAIFNDEITEEEIFNSVKSLNASKSAGPDGIPPQFFIQAHETIMPVMLALFLSNIFHMRIPRVLVLRHYNPNLQKM</sequence>
<keyword evidence="2" id="KW-1185">Reference proteome</keyword>
<gene>
    <name evidence="1" type="ORF">DPMN_070813</name>
</gene>
<reference evidence="1" key="1">
    <citation type="journal article" date="2019" name="bioRxiv">
        <title>The Genome of the Zebra Mussel, Dreissena polymorpha: A Resource for Invasive Species Research.</title>
        <authorList>
            <person name="McCartney M.A."/>
            <person name="Auch B."/>
            <person name="Kono T."/>
            <person name="Mallez S."/>
            <person name="Zhang Y."/>
            <person name="Obille A."/>
            <person name="Becker A."/>
            <person name="Abrahante J.E."/>
            <person name="Garbe J."/>
            <person name="Badalamenti J.P."/>
            <person name="Herman A."/>
            <person name="Mangelson H."/>
            <person name="Liachko I."/>
            <person name="Sullivan S."/>
            <person name="Sone E.D."/>
            <person name="Koren S."/>
            <person name="Silverstein K.A.T."/>
            <person name="Beckman K.B."/>
            <person name="Gohl D.M."/>
        </authorList>
    </citation>
    <scope>NUCLEOTIDE SEQUENCE</scope>
    <source>
        <strain evidence="1">Duluth1</strain>
        <tissue evidence="1">Whole animal</tissue>
    </source>
</reference>
<proteinExistence type="predicted"/>
<organism evidence="1 2">
    <name type="scientific">Dreissena polymorpha</name>
    <name type="common">Zebra mussel</name>
    <name type="synonym">Mytilus polymorpha</name>
    <dbReference type="NCBI Taxonomy" id="45954"/>
    <lineage>
        <taxon>Eukaryota</taxon>
        <taxon>Metazoa</taxon>
        <taxon>Spiralia</taxon>
        <taxon>Lophotrochozoa</taxon>
        <taxon>Mollusca</taxon>
        <taxon>Bivalvia</taxon>
        <taxon>Autobranchia</taxon>
        <taxon>Heteroconchia</taxon>
        <taxon>Euheterodonta</taxon>
        <taxon>Imparidentia</taxon>
        <taxon>Neoheterodontei</taxon>
        <taxon>Myida</taxon>
        <taxon>Dreissenoidea</taxon>
        <taxon>Dreissenidae</taxon>
        <taxon>Dreissena</taxon>
    </lineage>
</organism>
<dbReference type="AlphaFoldDB" id="A0A9D3Z1F6"/>
<evidence type="ECO:0000313" key="1">
    <source>
        <dbReference type="EMBL" id="KAH3711308.1"/>
    </source>
</evidence>
<dbReference type="Proteomes" id="UP000828390">
    <property type="component" value="Unassembled WGS sequence"/>
</dbReference>
<dbReference type="EMBL" id="JAIWYP010000014">
    <property type="protein sequence ID" value="KAH3711308.1"/>
    <property type="molecule type" value="Genomic_DNA"/>
</dbReference>
<protein>
    <recommendedName>
        <fullName evidence="3">Reverse transcriptase</fullName>
    </recommendedName>
</protein>
<name>A0A9D3Z1F6_DREPO</name>
<evidence type="ECO:0000313" key="2">
    <source>
        <dbReference type="Proteomes" id="UP000828390"/>
    </source>
</evidence>